<dbReference type="Proteomes" id="UP001209730">
    <property type="component" value="Unassembled WGS sequence"/>
</dbReference>
<dbReference type="Gene3D" id="1.10.150.130">
    <property type="match status" value="1"/>
</dbReference>
<evidence type="ECO:0000256" key="1">
    <source>
        <dbReference type="ARBA" id="ARBA00022908"/>
    </source>
</evidence>
<dbReference type="GO" id="GO:0003677">
    <property type="term" value="F:DNA binding"/>
    <property type="evidence" value="ECO:0007669"/>
    <property type="project" value="UniProtKB-UniRule"/>
</dbReference>
<organism evidence="5 6">
    <name type="scientific">Microbulbifer thermotolerans</name>
    <dbReference type="NCBI Taxonomy" id="252514"/>
    <lineage>
        <taxon>Bacteria</taxon>
        <taxon>Pseudomonadati</taxon>
        <taxon>Pseudomonadota</taxon>
        <taxon>Gammaproteobacteria</taxon>
        <taxon>Cellvibrionales</taxon>
        <taxon>Microbulbiferaceae</taxon>
        <taxon>Microbulbifer</taxon>
    </lineage>
</organism>
<keyword evidence="1" id="KW-0229">DNA integration</keyword>
<evidence type="ECO:0000256" key="3">
    <source>
        <dbReference type="PROSITE-ProRule" id="PRU01248"/>
    </source>
</evidence>
<reference evidence="5" key="1">
    <citation type="submission" date="2022-11" db="EMBL/GenBank/DDBJ databases">
        <title>Chitin-degrading and fungicidal potential of chitinolytic bacterial strains from marine environment of the Pacific Ocean regions.</title>
        <authorList>
            <person name="Pentekhina I."/>
            <person name="Nedashkovskaya O."/>
            <person name="Seitkalieva A."/>
            <person name="Podvolotskaya A."/>
            <person name="Tekutyeva L."/>
            <person name="Balabanova L."/>
        </authorList>
    </citation>
    <scope>NUCLEOTIDE SEQUENCE</scope>
    <source>
        <strain evidence="5">KMM 6838</strain>
    </source>
</reference>
<dbReference type="InterPro" id="IPR010998">
    <property type="entry name" value="Integrase_recombinase_N"/>
</dbReference>
<dbReference type="InterPro" id="IPR004107">
    <property type="entry name" value="Integrase_SAM-like_N"/>
</dbReference>
<dbReference type="RefSeq" id="WP_266066121.1">
    <property type="nucleotide sequence ID" value="NZ_JAPHQB010000013.1"/>
</dbReference>
<gene>
    <name evidence="5" type="ORF">OQJ68_09405</name>
</gene>
<dbReference type="GO" id="GO:0015074">
    <property type="term" value="P:DNA integration"/>
    <property type="evidence" value="ECO:0007669"/>
    <property type="project" value="UniProtKB-KW"/>
</dbReference>
<dbReference type="InterPro" id="IPR044068">
    <property type="entry name" value="CB"/>
</dbReference>
<name>A0AB35HWP0_MICTH</name>
<keyword evidence="2 3" id="KW-0238">DNA-binding</keyword>
<dbReference type="SUPFAM" id="SSF47823">
    <property type="entry name" value="lambda integrase-like, N-terminal domain"/>
    <property type="match status" value="1"/>
</dbReference>
<protein>
    <submittedName>
        <fullName evidence="5">Phage integrase N-terminal SAM-like domain-containing protein</fullName>
    </submittedName>
</protein>
<feature type="domain" description="Core-binding (CB)" evidence="4">
    <location>
        <begin position="1"/>
        <end position="82"/>
    </location>
</feature>
<proteinExistence type="predicted"/>
<evidence type="ECO:0000259" key="4">
    <source>
        <dbReference type="PROSITE" id="PS51900"/>
    </source>
</evidence>
<dbReference type="AlphaFoldDB" id="A0AB35HWP0"/>
<evidence type="ECO:0000313" key="5">
    <source>
        <dbReference type="EMBL" id="MCX2802002.1"/>
    </source>
</evidence>
<sequence>MRASLDKLRLHIRQNGLAFTTEKTYVHWVRRFICFHQKRHPQEMGSAEVEHFLTHLSQQRDCSVNTQRVALNALVYLYKCFIGKGVLSPMDRMQALDGIAEAEAV</sequence>
<dbReference type="PROSITE" id="PS51900">
    <property type="entry name" value="CB"/>
    <property type="match status" value="1"/>
</dbReference>
<dbReference type="Pfam" id="PF13495">
    <property type="entry name" value="Phage_int_SAM_4"/>
    <property type="match status" value="1"/>
</dbReference>
<dbReference type="EMBL" id="JAPHQB010000013">
    <property type="protein sequence ID" value="MCX2802002.1"/>
    <property type="molecule type" value="Genomic_DNA"/>
</dbReference>
<evidence type="ECO:0000256" key="2">
    <source>
        <dbReference type="ARBA" id="ARBA00023125"/>
    </source>
</evidence>
<comment type="caution">
    <text evidence="5">The sequence shown here is derived from an EMBL/GenBank/DDBJ whole genome shotgun (WGS) entry which is preliminary data.</text>
</comment>
<accession>A0AB35HWP0</accession>
<evidence type="ECO:0000313" key="6">
    <source>
        <dbReference type="Proteomes" id="UP001209730"/>
    </source>
</evidence>